<dbReference type="OrthoDB" id="10600260at2759"/>
<dbReference type="VEuPathDB" id="VectorBase:HLOH_048542"/>
<gene>
    <name evidence="1" type="ORF">HPB48_005688</name>
</gene>
<sequence>MCILPPEVQGLFGGFAPSRGQGVRICKIMAAEWNTQARFYKNALHAHDQTQGGQPHTRKKKWRELCDLTAFTVESLWRPAPSQLKANRRHRGQELGNFVRMGDGLQLPTVVHQTLNLGPTFAVEPRLSPPELLSLVRQVAKHCPDTESERCVSAGVDVLRKAHPKASGLPLRRVEQFFKEENLCFLPADKEGEFMVFSAGSFGKKALDAVNGAFTRIIE</sequence>
<accession>A0A9J6GVP1</accession>
<dbReference type="Proteomes" id="UP000821853">
    <property type="component" value="Unassembled WGS sequence"/>
</dbReference>
<evidence type="ECO:0000313" key="2">
    <source>
        <dbReference type="Proteomes" id="UP000821853"/>
    </source>
</evidence>
<reference evidence="1 2" key="1">
    <citation type="journal article" date="2020" name="Cell">
        <title>Large-Scale Comparative Analyses of Tick Genomes Elucidate Their Genetic Diversity and Vector Capacities.</title>
        <authorList>
            <consortium name="Tick Genome and Microbiome Consortium (TIGMIC)"/>
            <person name="Jia N."/>
            <person name="Wang J."/>
            <person name="Shi W."/>
            <person name="Du L."/>
            <person name="Sun Y."/>
            <person name="Zhan W."/>
            <person name="Jiang J.F."/>
            <person name="Wang Q."/>
            <person name="Zhang B."/>
            <person name="Ji P."/>
            <person name="Bell-Sakyi L."/>
            <person name="Cui X.M."/>
            <person name="Yuan T.T."/>
            <person name="Jiang B.G."/>
            <person name="Yang W.F."/>
            <person name="Lam T.T."/>
            <person name="Chang Q.C."/>
            <person name="Ding S.J."/>
            <person name="Wang X.J."/>
            <person name="Zhu J.G."/>
            <person name="Ruan X.D."/>
            <person name="Zhao L."/>
            <person name="Wei J.T."/>
            <person name="Ye R.Z."/>
            <person name="Que T.C."/>
            <person name="Du C.H."/>
            <person name="Zhou Y.H."/>
            <person name="Cheng J.X."/>
            <person name="Dai P.F."/>
            <person name="Guo W.B."/>
            <person name="Han X.H."/>
            <person name="Huang E.J."/>
            <person name="Li L.F."/>
            <person name="Wei W."/>
            <person name="Gao Y.C."/>
            <person name="Liu J.Z."/>
            <person name="Shao H.Z."/>
            <person name="Wang X."/>
            <person name="Wang C.C."/>
            <person name="Yang T.C."/>
            <person name="Huo Q.B."/>
            <person name="Li W."/>
            <person name="Chen H.Y."/>
            <person name="Chen S.E."/>
            <person name="Zhou L.G."/>
            <person name="Ni X.B."/>
            <person name="Tian J.H."/>
            <person name="Sheng Y."/>
            <person name="Liu T."/>
            <person name="Pan Y.S."/>
            <person name="Xia L.Y."/>
            <person name="Li J."/>
            <person name="Zhao F."/>
            <person name="Cao W.C."/>
        </authorList>
    </citation>
    <scope>NUCLEOTIDE SEQUENCE [LARGE SCALE GENOMIC DNA]</scope>
    <source>
        <strain evidence="1">HaeL-2018</strain>
    </source>
</reference>
<dbReference type="AlphaFoldDB" id="A0A9J6GVP1"/>
<dbReference type="EMBL" id="JABSTR010000008">
    <property type="protein sequence ID" value="KAH9378479.1"/>
    <property type="molecule type" value="Genomic_DNA"/>
</dbReference>
<protein>
    <submittedName>
        <fullName evidence="1">Uncharacterized protein</fullName>
    </submittedName>
</protein>
<keyword evidence="2" id="KW-1185">Reference proteome</keyword>
<proteinExistence type="predicted"/>
<name>A0A9J6GVP1_HAELO</name>
<evidence type="ECO:0000313" key="1">
    <source>
        <dbReference type="EMBL" id="KAH9378479.1"/>
    </source>
</evidence>
<organism evidence="1 2">
    <name type="scientific">Haemaphysalis longicornis</name>
    <name type="common">Bush tick</name>
    <dbReference type="NCBI Taxonomy" id="44386"/>
    <lineage>
        <taxon>Eukaryota</taxon>
        <taxon>Metazoa</taxon>
        <taxon>Ecdysozoa</taxon>
        <taxon>Arthropoda</taxon>
        <taxon>Chelicerata</taxon>
        <taxon>Arachnida</taxon>
        <taxon>Acari</taxon>
        <taxon>Parasitiformes</taxon>
        <taxon>Ixodida</taxon>
        <taxon>Ixodoidea</taxon>
        <taxon>Ixodidae</taxon>
        <taxon>Haemaphysalinae</taxon>
        <taxon>Haemaphysalis</taxon>
    </lineage>
</organism>
<comment type="caution">
    <text evidence="1">The sequence shown here is derived from an EMBL/GenBank/DDBJ whole genome shotgun (WGS) entry which is preliminary data.</text>
</comment>